<accession>A0A072MZR6</accession>
<evidence type="ECO:0000313" key="2">
    <source>
        <dbReference type="Proteomes" id="UP000035057"/>
    </source>
</evidence>
<dbReference type="STRING" id="1137280.D777_03344"/>
<organism evidence="1 2">
    <name type="scientific">Marinobacter nitratireducens</name>
    <dbReference type="NCBI Taxonomy" id="1137280"/>
    <lineage>
        <taxon>Bacteria</taxon>
        <taxon>Pseudomonadati</taxon>
        <taxon>Pseudomonadota</taxon>
        <taxon>Gammaproteobacteria</taxon>
        <taxon>Pseudomonadales</taxon>
        <taxon>Marinobacteraceae</taxon>
        <taxon>Marinobacter</taxon>
    </lineage>
</organism>
<protein>
    <recommendedName>
        <fullName evidence="3">HD domain-containing protein</fullName>
    </recommendedName>
</protein>
<gene>
    <name evidence="1" type="ORF">D777_03344</name>
</gene>
<dbReference type="PATRIC" id="fig|1137280.3.peg.3162"/>
<comment type="caution">
    <text evidence="1">The sequence shown here is derived from an EMBL/GenBank/DDBJ whole genome shotgun (WGS) entry which is preliminary data.</text>
</comment>
<sequence>MSIVVNTTWKTEPEIFMGTITHLTEIPNGEGLPVLELTIENSFEQYQVVMFQPHRDLQLTKIPDCAVQLVLWEGERGHAVSRSDTVILLDTPDTLLHLPESKLVCPDLVVDIELFIDACPVQSLADFVRRVLGRPSVGLCFLNGVMQEDGLQQPGCLARHSLEVAARSFDACRGYPDEERWVAAVAGLLHGVGRIELSDSKPVDYLKVALKGLGLLAEDLKRLAQELPEAARTIQFIIASMYRIGSPTQPDPKAMVVQSSHLLAAQLQSELMHTASTHLASASTRLTSS</sequence>
<proteinExistence type="predicted"/>
<evidence type="ECO:0000313" key="1">
    <source>
        <dbReference type="EMBL" id="KEF30168.1"/>
    </source>
</evidence>
<dbReference type="OrthoDB" id="6190309at2"/>
<dbReference type="RefSeq" id="WP_036134087.1">
    <property type="nucleotide sequence ID" value="NZ_ANIE01000009.1"/>
</dbReference>
<dbReference type="EMBL" id="ANIE01000009">
    <property type="protein sequence ID" value="KEF30168.1"/>
    <property type="molecule type" value="Genomic_DNA"/>
</dbReference>
<name>A0A072MZR6_9GAMM</name>
<evidence type="ECO:0008006" key="3">
    <source>
        <dbReference type="Google" id="ProtNLM"/>
    </source>
</evidence>
<dbReference type="Proteomes" id="UP000035057">
    <property type="component" value="Unassembled WGS sequence"/>
</dbReference>
<reference evidence="1 2" key="1">
    <citation type="submission" date="2012-12" db="EMBL/GenBank/DDBJ databases">
        <title>Genome assembly of Marinobacter sp. AK21.</title>
        <authorList>
            <person name="Khatri I."/>
            <person name="Kumar R."/>
            <person name="Vaidya B."/>
            <person name="Subramanian S."/>
            <person name="Pinnaka A."/>
        </authorList>
    </citation>
    <scope>NUCLEOTIDE SEQUENCE [LARGE SCALE GENOMIC DNA]</scope>
    <source>
        <strain evidence="1 2">AK21</strain>
    </source>
</reference>
<keyword evidence="2" id="KW-1185">Reference proteome</keyword>
<dbReference type="AlphaFoldDB" id="A0A072MZR6"/>